<organism evidence="3 4">
    <name type="scientific">Thiorhodococcus mannitoliphagus</name>
    <dbReference type="NCBI Taxonomy" id="329406"/>
    <lineage>
        <taxon>Bacteria</taxon>
        <taxon>Pseudomonadati</taxon>
        <taxon>Pseudomonadota</taxon>
        <taxon>Gammaproteobacteria</taxon>
        <taxon>Chromatiales</taxon>
        <taxon>Chromatiaceae</taxon>
        <taxon>Thiorhodococcus</taxon>
    </lineage>
</organism>
<dbReference type="EMBL" id="JAAIJR010000024">
    <property type="protein sequence ID" value="NEX20269.1"/>
    <property type="molecule type" value="Genomic_DNA"/>
</dbReference>
<accession>A0A6P1DQU8</accession>
<feature type="domain" description="Dinitrogenase iron-molybdenum cofactor biosynthesis" evidence="2">
    <location>
        <begin position="14"/>
        <end position="102"/>
    </location>
</feature>
<gene>
    <name evidence="3" type="ORF">G3480_08065</name>
</gene>
<dbReference type="AlphaFoldDB" id="A0A6P1DQU8"/>
<dbReference type="InterPro" id="IPR003731">
    <property type="entry name" value="Di-Nase_FeMo-co_biosynth"/>
</dbReference>
<dbReference type="CDD" id="cd00851">
    <property type="entry name" value="MTH1175"/>
    <property type="match status" value="1"/>
</dbReference>
<name>A0A6P1DQU8_9GAMM</name>
<dbReference type="PANTHER" id="PTHR42983">
    <property type="entry name" value="DINITROGENASE IRON-MOLYBDENUM COFACTOR PROTEIN-RELATED"/>
    <property type="match status" value="1"/>
</dbReference>
<evidence type="ECO:0000259" key="2">
    <source>
        <dbReference type="Pfam" id="PF02579"/>
    </source>
</evidence>
<dbReference type="Gene3D" id="3.30.420.130">
    <property type="entry name" value="Dinitrogenase iron-molybdenum cofactor biosynthesis domain"/>
    <property type="match status" value="1"/>
</dbReference>
<reference evidence="3 4" key="2">
    <citation type="submission" date="2020-02" db="EMBL/GenBank/DDBJ databases">
        <title>Genome sequences of Thiorhodococcus mannitoliphagus and Thiorhodococcus minor, purple sulfur photosynthetic bacteria in the gammaproteobacterial family, Chromatiaceae.</title>
        <authorList>
            <person name="Aviles F.A."/>
            <person name="Meyer T.E."/>
            <person name="Kyndt J.A."/>
        </authorList>
    </citation>
    <scope>NUCLEOTIDE SEQUENCE [LARGE SCALE GENOMIC DNA]</scope>
    <source>
        <strain evidence="3 4">DSM 18266</strain>
    </source>
</reference>
<dbReference type="RefSeq" id="WP_164653370.1">
    <property type="nucleotide sequence ID" value="NZ_JAAIJR010000024.1"/>
</dbReference>
<comment type="caution">
    <text evidence="3">The sequence shown here is derived from an EMBL/GenBank/DDBJ whole genome shotgun (WGS) entry which is preliminary data.</text>
</comment>
<dbReference type="Pfam" id="PF02579">
    <property type="entry name" value="Nitro_FeMo-Co"/>
    <property type="match status" value="1"/>
</dbReference>
<protein>
    <submittedName>
        <fullName evidence="3">Dinitrogenase iron-molybdenum cofactor biosynthesis protein</fullName>
    </submittedName>
</protein>
<dbReference type="InterPro" id="IPR033913">
    <property type="entry name" value="MTH1175_dom"/>
</dbReference>
<evidence type="ECO:0000313" key="4">
    <source>
        <dbReference type="Proteomes" id="UP000471640"/>
    </source>
</evidence>
<dbReference type="Proteomes" id="UP000471640">
    <property type="component" value="Unassembled WGS sequence"/>
</dbReference>
<keyword evidence="1" id="KW-0535">Nitrogen fixation</keyword>
<evidence type="ECO:0000313" key="3">
    <source>
        <dbReference type="EMBL" id="NEX20269.1"/>
    </source>
</evidence>
<evidence type="ECO:0000256" key="1">
    <source>
        <dbReference type="ARBA" id="ARBA00023231"/>
    </source>
</evidence>
<dbReference type="InterPro" id="IPR036105">
    <property type="entry name" value="DiNase_FeMo-co_biosyn_sf"/>
</dbReference>
<sequence length="106" mass="10687">MSKILATSTGTELDSAIDPRFGRSAYFALIDQGTGALEAIPNPFLDAASGAGTQAAQWVLEQGVDVLVTGRCGPKAAAVLEGSGVRVIEGASGSVREAVVEVAAEP</sequence>
<dbReference type="PANTHER" id="PTHR42983:SF1">
    <property type="entry name" value="IRON-MOLYBDENUM PROTEIN"/>
    <property type="match status" value="1"/>
</dbReference>
<keyword evidence="4" id="KW-1185">Reference proteome</keyword>
<proteinExistence type="predicted"/>
<dbReference type="SUPFAM" id="SSF53146">
    <property type="entry name" value="Nitrogenase accessory factor-like"/>
    <property type="match status" value="1"/>
</dbReference>
<reference evidence="4" key="1">
    <citation type="journal article" date="2020" name="Microbiol. Resour. Announc.">
        <title>Draft Genome Sequences of Thiorhodococcus mannitoliphagus and Thiorhodococcus minor, Purple Sulfur Photosynthetic Bacteria in the Gammaproteobacterial Family Chromatiaceae.</title>
        <authorList>
            <person name="Aviles F.A."/>
            <person name="Meyer T.E."/>
            <person name="Kyndt J.A."/>
        </authorList>
    </citation>
    <scope>NUCLEOTIDE SEQUENCE [LARGE SCALE GENOMIC DNA]</scope>
    <source>
        <strain evidence="4">DSM 18266</strain>
    </source>
</reference>